<feature type="signal peptide" evidence="5">
    <location>
        <begin position="1"/>
        <end position="39"/>
    </location>
</feature>
<evidence type="ECO:0000256" key="2">
    <source>
        <dbReference type="ARBA" id="ARBA00022670"/>
    </source>
</evidence>
<evidence type="ECO:0000256" key="4">
    <source>
        <dbReference type="ARBA" id="ARBA00022825"/>
    </source>
</evidence>
<dbReference type="GO" id="GO:0006508">
    <property type="term" value="P:proteolysis"/>
    <property type="evidence" value="ECO:0007669"/>
    <property type="project" value="UniProtKB-KW"/>
</dbReference>
<feature type="chain" id="PRO_5004878741" description="Cyanophycinase" evidence="5">
    <location>
        <begin position="40"/>
        <end position="615"/>
    </location>
</feature>
<dbReference type="Pfam" id="PF03575">
    <property type="entry name" value="Peptidase_S51"/>
    <property type="match status" value="1"/>
</dbReference>
<gene>
    <name evidence="6" type="ORF">BN11_30013</name>
</gene>
<keyword evidence="7" id="KW-1185">Reference proteome</keyword>
<dbReference type="InterPro" id="IPR005320">
    <property type="entry name" value="Peptidase_S51"/>
</dbReference>
<reference evidence="6 7" key="1">
    <citation type="journal article" date="2013" name="ISME J.">
        <title>A metabolic model for members of the genus Tetrasphaera involved in enhanced biological phosphorus removal.</title>
        <authorList>
            <person name="Kristiansen R."/>
            <person name="Nguyen H.T.T."/>
            <person name="Saunders A.M."/>
            <person name="Nielsen J.L."/>
            <person name="Wimmer R."/>
            <person name="Le V.Q."/>
            <person name="McIlroy S.J."/>
            <person name="Petrovski S."/>
            <person name="Seviour R.J."/>
            <person name="Calteau A."/>
            <person name="Nielsen K.L."/>
            <person name="Nielsen P.H."/>
        </authorList>
    </citation>
    <scope>NUCLEOTIDE SEQUENCE [LARGE SCALE GENOMIC DNA]</scope>
    <source>
        <strain evidence="6 7">Ben110</strain>
    </source>
</reference>
<evidence type="ECO:0000256" key="1">
    <source>
        <dbReference type="ARBA" id="ARBA00006534"/>
    </source>
</evidence>
<evidence type="ECO:0000313" key="7">
    <source>
        <dbReference type="Proteomes" id="UP000035763"/>
    </source>
</evidence>
<name>W6JXV8_9MICO</name>
<evidence type="ECO:0000256" key="3">
    <source>
        <dbReference type="ARBA" id="ARBA00022801"/>
    </source>
</evidence>
<dbReference type="Proteomes" id="UP000035763">
    <property type="component" value="Unassembled WGS sequence"/>
</dbReference>
<dbReference type="PANTHER" id="PTHR36175:SF1">
    <property type="entry name" value="CYANOPHYCINASE"/>
    <property type="match status" value="1"/>
</dbReference>
<evidence type="ECO:0000256" key="5">
    <source>
        <dbReference type="SAM" id="SignalP"/>
    </source>
</evidence>
<accession>W6JXV8</accession>
<dbReference type="EMBL" id="CAJA01000223">
    <property type="protein sequence ID" value="CCH73581.1"/>
    <property type="molecule type" value="Genomic_DNA"/>
</dbReference>
<proteinExistence type="inferred from homology"/>
<organism evidence="6 7">
    <name type="scientific">Nostocoides australiense Ben110</name>
    <dbReference type="NCBI Taxonomy" id="1193182"/>
    <lineage>
        <taxon>Bacteria</taxon>
        <taxon>Bacillati</taxon>
        <taxon>Actinomycetota</taxon>
        <taxon>Actinomycetes</taxon>
        <taxon>Micrococcales</taxon>
        <taxon>Intrasporangiaceae</taxon>
        <taxon>Nostocoides</taxon>
    </lineage>
</organism>
<evidence type="ECO:0000313" key="6">
    <source>
        <dbReference type="EMBL" id="CCH73581.1"/>
    </source>
</evidence>
<keyword evidence="3" id="KW-0378">Hydrolase</keyword>
<dbReference type="InterPro" id="IPR029062">
    <property type="entry name" value="Class_I_gatase-like"/>
</dbReference>
<keyword evidence="2" id="KW-0645">Protease</keyword>
<evidence type="ECO:0008006" key="8">
    <source>
        <dbReference type="Google" id="ProtNLM"/>
    </source>
</evidence>
<sequence>MGANHTAYPRRAQRATAALAALALTGLGVSLSAPGAASADSGEPTMMMPTGGGYEPVALQAFGTAAISKAGDATVDIVVVPSAYGDDLPSRPENIALARERTAEIAAACNEVVTGTGKRCVGRLAILLNRADALNAANSAALRNPSMDGIYILGGDQGIAMKVLANSPAERAMAAAVTGGRVVLAGTSAGAAVESRSMINGYVGDYGPAQGLRRGSTLMWWGDDSDAERGLAFGSRKAIYDQHFYQRGRFGRSMSTIATADERFGGTSPVGVGADYATGVVNYGDKLLTQVFGDSGVGTIDFESLGATHRWVGTERWLSARKVKVNLMTEGTDFDLDSRRLTRNGALVGQVSGRAWSAPAAPGRGVLYLGGGILQTTKVMGSVVKDAASASPAPADARLLILSADSSSTAADYGALAKRAGWMGHIDTAVYGSASWAGVDIGRYAAVLVVAVAPPKSVAAFADARFRGLVTTAVATAPVVFADGPAAAYLGSRWSAQARPNGDDYEDKAVAAFKTTEAKWRAGTGSVAATVIPAINTDYQWGRAFNAVAVAKGQLALGVSAGAAIRLQGGAARVVDGSVVVVDGRDATTWASSNGTLGAAGLVLDTFGPGEALRR</sequence>
<comment type="similarity">
    <text evidence="1">Belongs to the peptidase S51 family.</text>
</comment>
<comment type="caution">
    <text evidence="6">The sequence shown here is derived from an EMBL/GenBank/DDBJ whole genome shotgun (WGS) entry which is preliminary data.</text>
</comment>
<dbReference type="SUPFAM" id="SSF52317">
    <property type="entry name" value="Class I glutamine amidotransferase-like"/>
    <property type="match status" value="1"/>
</dbReference>
<dbReference type="GO" id="GO:0008236">
    <property type="term" value="F:serine-type peptidase activity"/>
    <property type="evidence" value="ECO:0007669"/>
    <property type="project" value="UniProtKB-KW"/>
</dbReference>
<dbReference type="PANTHER" id="PTHR36175">
    <property type="entry name" value="CYANOPHYCINASE"/>
    <property type="match status" value="1"/>
</dbReference>
<dbReference type="AlphaFoldDB" id="W6JXV8"/>
<dbReference type="Gene3D" id="3.40.50.880">
    <property type="match status" value="1"/>
</dbReference>
<dbReference type="RefSeq" id="WP_048693038.1">
    <property type="nucleotide sequence ID" value="NZ_HG764815.1"/>
</dbReference>
<keyword evidence="4" id="KW-0720">Serine protease</keyword>
<dbReference type="OrthoDB" id="4841110at2"/>
<dbReference type="STRING" id="1193182.BN11_30013"/>
<protein>
    <recommendedName>
        <fullName evidence="8">Cyanophycinase</fullName>
    </recommendedName>
</protein>
<keyword evidence="5" id="KW-0732">Signal</keyword>